<evidence type="ECO:0000313" key="2">
    <source>
        <dbReference type="EMBL" id="EIE81888.1"/>
    </source>
</evidence>
<dbReference type="Proteomes" id="UP000009138">
    <property type="component" value="Unassembled WGS sequence"/>
</dbReference>
<dbReference type="AlphaFoldDB" id="I1C0A8"/>
<dbReference type="VEuPathDB" id="FungiDB:RO3G_06593"/>
<organism evidence="2 3">
    <name type="scientific">Rhizopus delemar (strain RA 99-880 / ATCC MYA-4621 / FGSC 9543 / NRRL 43880)</name>
    <name type="common">Mucormycosis agent</name>
    <name type="synonym">Rhizopus arrhizus var. delemar</name>
    <dbReference type="NCBI Taxonomy" id="246409"/>
    <lineage>
        <taxon>Eukaryota</taxon>
        <taxon>Fungi</taxon>
        <taxon>Fungi incertae sedis</taxon>
        <taxon>Mucoromycota</taxon>
        <taxon>Mucoromycotina</taxon>
        <taxon>Mucoromycetes</taxon>
        <taxon>Mucorales</taxon>
        <taxon>Mucorineae</taxon>
        <taxon>Rhizopodaceae</taxon>
        <taxon>Rhizopus</taxon>
    </lineage>
</organism>
<sequence length="59" mass="7300">MPSCLHLTTHLILQLYYLRQLVLDYQKCQICLHKQVPWVRLHQPCLKRRIYLNQLHLLY</sequence>
<dbReference type="GeneID" id="93613564"/>
<name>I1C0A8_RHIO9</name>
<evidence type="ECO:0000313" key="3">
    <source>
        <dbReference type="Proteomes" id="UP000009138"/>
    </source>
</evidence>
<feature type="chain" id="PRO_5003638424" evidence="1">
    <location>
        <begin position="25"/>
        <end position="59"/>
    </location>
</feature>
<keyword evidence="1" id="KW-0732">Signal</keyword>
<dbReference type="InParanoid" id="I1C0A8"/>
<protein>
    <submittedName>
        <fullName evidence="2">Uncharacterized protein</fullName>
    </submittedName>
</protein>
<proteinExistence type="predicted"/>
<feature type="signal peptide" evidence="1">
    <location>
        <begin position="1"/>
        <end position="24"/>
    </location>
</feature>
<reference evidence="2 3" key="1">
    <citation type="journal article" date="2009" name="PLoS Genet.">
        <title>Genomic analysis of the basal lineage fungus Rhizopus oryzae reveals a whole-genome duplication.</title>
        <authorList>
            <person name="Ma L.-J."/>
            <person name="Ibrahim A.S."/>
            <person name="Skory C."/>
            <person name="Grabherr M.G."/>
            <person name="Burger G."/>
            <person name="Butler M."/>
            <person name="Elias M."/>
            <person name="Idnurm A."/>
            <person name="Lang B.F."/>
            <person name="Sone T."/>
            <person name="Abe A."/>
            <person name="Calvo S.E."/>
            <person name="Corrochano L.M."/>
            <person name="Engels R."/>
            <person name="Fu J."/>
            <person name="Hansberg W."/>
            <person name="Kim J.-M."/>
            <person name="Kodira C.D."/>
            <person name="Koehrsen M.J."/>
            <person name="Liu B."/>
            <person name="Miranda-Saavedra D."/>
            <person name="O'Leary S."/>
            <person name="Ortiz-Castellanos L."/>
            <person name="Poulter R."/>
            <person name="Rodriguez-Romero J."/>
            <person name="Ruiz-Herrera J."/>
            <person name="Shen Y.-Q."/>
            <person name="Zeng Q."/>
            <person name="Galagan J."/>
            <person name="Birren B.W."/>
            <person name="Cuomo C.A."/>
            <person name="Wickes B.L."/>
        </authorList>
    </citation>
    <scope>NUCLEOTIDE SEQUENCE [LARGE SCALE GENOMIC DNA]</scope>
    <source>
        <strain evidence="3">RA 99-880 / ATCC MYA-4621 / FGSC 9543 / NRRL 43880</strain>
    </source>
</reference>
<accession>I1C0A8</accession>
<evidence type="ECO:0000256" key="1">
    <source>
        <dbReference type="SAM" id="SignalP"/>
    </source>
</evidence>
<keyword evidence="3" id="KW-1185">Reference proteome</keyword>
<gene>
    <name evidence="2" type="ORF">RO3G_06593</name>
</gene>
<dbReference type="RefSeq" id="XP_067517284.1">
    <property type="nucleotide sequence ID" value="XM_067661183.1"/>
</dbReference>
<dbReference type="EMBL" id="CH476735">
    <property type="protein sequence ID" value="EIE81888.1"/>
    <property type="molecule type" value="Genomic_DNA"/>
</dbReference>